<keyword evidence="2" id="KW-0560">Oxidoreductase</keyword>
<dbReference type="Gene3D" id="1.20.1090.10">
    <property type="entry name" value="Dehydroquinate synthase-like - alpha domain"/>
    <property type="match status" value="1"/>
</dbReference>
<dbReference type="PROSITE" id="PS00060">
    <property type="entry name" value="ADH_IRON_2"/>
    <property type="match status" value="1"/>
</dbReference>
<dbReference type="FunFam" id="1.20.1090.10:FF:000001">
    <property type="entry name" value="Aldehyde-alcohol dehydrogenase"/>
    <property type="match status" value="1"/>
</dbReference>
<sequence length="387" mass="42491">MINLLSPSKNYLGKNCIEYLNAELSGNRFRRCLIITDSFLVKSPTYKRVLKVLSNNTIGYKTYDQTMPNPTVQCVDKAYSLISANDCDFLISIGGGSAHDLAKAVGIKATSKGNIRDYAGVDKIPNEILPLICINTTSGTGSEVTRFTIITDTKEQKKMSIIDNKLIPWISINDTDSLMTMPKGLTGATGMDALTHAIEAYLSTDSNTLTDTYALKAIDLINKNLITAYRDGSNIAARENMAKAQFMAGIAFSNASLGYVHAIAHQLGGLYNLPHGVCNAVLLPIVLEQLGSRLEGEELGDIANAMGISVFQKKNKYICPRVILRILDMNKKLNIPTNLTELGVKKEDISKICTMALNDACRLTSPIQFTYEELVYMLNQGLKEKRI</sequence>
<dbReference type="Pfam" id="PF00465">
    <property type="entry name" value="Fe-ADH"/>
    <property type="match status" value="1"/>
</dbReference>
<dbReference type="InterPro" id="IPR018211">
    <property type="entry name" value="ADH_Fe_CS"/>
</dbReference>
<evidence type="ECO:0000313" key="6">
    <source>
        <dbReference type="EMBL" id="SHK02769.1"/>
    </source>
</evidence>
<proteinExistence type="inferred from homology"/>
<dbReference type="PANTHER" id="PTHR11496">
    <property type="entry name" value="ALCOHOL DEHYDROGENASE"/>
    <property type="match status" value="1"/>
</dbReference>
<evidence type="ECO:0000313" key="7">
    <source>
        <dbReference type="Proteomes" id="UP000184465"/>
    </source>
</evidence>
<dbReference type="CDD" id="cd08188">
    <property type="entry name" value="PDDH"/>
    <property type="match status" value="1"/>
</dbReference>
<feature type="domain" description="Fe-containing alcohol dehydrogenase-like C-terminal" evidence="5">
    <location>
        <begin position="188"/>
        <end position="379"/>
    </location>
</feature>
<keyword evidence="7" id="KW-1185">Reference proteome</keyword>
<dbReference type="GO" id="GO:0004022">
    <property type="term" value="F:alcohol dehydrogenase (NAD+) activity"/>
    <property type="evidence" value="ECO:0007669"/>
    <property type="project" value="TreeGrafter"/>
</dbReference>
<evidence type="ECO:0000259" key="4">
    <source>
        <dbReference type="Pfam" id="PF00465"/>
    </source>
</evidence>
<dbReference type="SUPFAM" id="SSF56796">
    <property type="entry name" value="Dehydroquinate synthase-like"/>
    <property type="match status" value="1"/>
</dbReference>
<evidence type="ECO:0000256" key="2">
    <source>
        <dbReference type="ARBA" id="ARBA00023002"/>
    </source>
</evidence>
<accession>A0A1M6P464</accession>
<comment type="similarity">
    <text evidence="1">Belongs to the iron-containing alcohol dehydrogenase family.</text>
</comment>
<dbReference type="InterPro" id="IPR039697">
    <property type="entry name" value="Alcohol_dehydrogenase_Fe"/>
</dbReference>
<evidence type="ECO:0000256" key="1">
    <source>
        <dbReference type="ARBA" id="ARBA00007358"/>
    </source>
</evidence>
<evidence type="ECO:0000256" key="3">
    <source>
        <dbReference type="ARBA" id="ARBA00023027"/>
    </source>
</evidence>
<dbReference type="GO" id="GO:0046872">
    <property type="term" value="F:metal ion binding"/>
    <property type="evidence" value="ECO:0007669"/>
    <property type="project" value="InterPro"/>
</dbReference>
<evidence type="ECO:0000259" key="5">
    <source>
        <dbReference type="Pfam" id="PF25137"/>
    </source>
</evidence>
<dbReference type="EMBL" id="FRAG01000021">
    <property type="protein sequence ID" value="SHK02769.1"/>
    <property type="molecule type" value="Genomic_DNA"/>
</dbReference>
<dbReference type="RefSeq" id="WP_073149457.1">
    <property type="nucleotide sequence ID" value="NZ_FRAG01000021.1"/>
</dbReference>
<dbReference type="Gene3D" id="3.40.50.1970">
    <property type="match status" value="1"/>
</dbReference>
<dbReference type="InterPro" id="IPR056798">
    <property type="entry name" value="ADH_Fe_C"/>
</dbReference>
<protein>
    <submittedName>
        <fullName evidence="6">Alcohol dehydrogenase</fullName>
    </submittedName>
</protein>
<dbReference type="STRING" id="1121301.SAMN02745912_02011"/>
<reference evidence="6 7" key="1">
    <citation type="submission" date="2016-11" db="EMBL/GenBank/DDBJ databases">
        <authorList>
            <person name="Jaros S."/>
            <person name="Januszkiewicz K."/>
            <person name="Wedrychowicz H."/>
        </authorList>
    </citation>
    <scope>NUCLEOTIDE SEQUENCE [LARGE SCALE GENOMIC DNA]</scope>
    <source>
        <strain evidence="6 7">DSM 15212</strain>
    </source>
</reference>
<name>A0A1M6P464_PARC5</name>
<keyword evidence="3" id="KW-0520">NAD</keyword>
<organism evidence="6 7">
    <name type="scientific">Paramaledivibacter caminithermalis (strain DSM 15212 / CIP 107654 / DViRD3)</name>
    <name type="common">Clostridium caminithermale</name>
    <dbReference type="NCBI Taxonomy" id="1121301"/>
    <lineage>
        <taxon>Bacteria</taxon>
        <taxon>Bacillati</taxon>
        <taxon>Bacillota</taxon>
        <taxon>Clostridia</taxon>
        <taxon>Peptostreptococcales</taxon>
        <taxon>Caminicellaceae</taxon>
        <taxon>Paramaledivibacter</taxon>
    </lineage>
</organism>
<feature type="domain" description="Alcohol dehydrogenase iron-type/glycerol dehydrogenase GldA" evidence="4">
    <location>
        <begin position="7"/>
        <end position="175"/>
    </location>
</feature>
<gene>
    <name evidence="6" type="ORF">SAMN02745912_02011</name>
</gene>
<dbReference type="PANTHER" id="PTHR11496:SF102">
    <property type="entry name" value="ALCOHOL DEHYDROGENASE 4"/>
    <property type="match status" value="1"/>
</dbReference>
<dbReference type="FunFam" id="3.40.50.1970:FF:000003">
    <property type="entry name" value="Alcohol dehydrogenase, iron-containing"/>
    <property type="match status" value="1"/>
</dbReference>
<dbReference type="AlphaFoldDB" id="A0A1M6P464"/>
<dbReference type="Proteomes" id="UP000184465">
    <property type="component" value="Unassembled WGS sequence"/>
</dbReference>
<dbReference type="InterPro" id="IPR001670">
    <property type="entry name" value="ADH_Fe/GldA"/>
</dbReference>
<dbReference type="Pfam" id="PF25137">
    <property type="entry name" value="ADH_Fe_C"/>
    <property type="match status" value="1"/>
</dbReference>